<keyword evidence="4" id="KW-0809">Transit peptide</keyword>
<dbReference type="AlphaFoldDB" id="M5FZ29"/>
<comment type="similarity">
    <text evidence="2">Belongs to the AIM9 family.</text>
</comment>
<keyword evidence="5" id="KW-0496">Mitochondrion</keyword>
<dbReference type="PANTHER" id="PTHR36091:SF1">
    <property type="entry name" value="ALTERED INHERITANCE OF MITOCHONDRIA PROTEIN 9, MITOCHONDRIAL"/>
    <property type="match status" value="1"/>
</dbReference>
<dbReference type="InterPro" id="IPR011009">
    <property type="entry name" value="Kinase-like_dom_sf"/>
</dbReference>
<dbReference type="Proteomes" id="UP000030653">
    <property type="component" value="Unassembled WGS sequence"/>
</dbReference>
<keyword evidence="9" id="KW-1185">Reference proteome</keyword>
<dbReference type="InterPro" id="IPR051035">
    <property type="entry name" value="Mito_inheritance_9"/>
</dbReference>
<evidence type="ECO:0000256" key="2">
    <source>
        <dbReference type="ARBA" id="ARBA00005543"/>
    </source>
</evidence>
<sequence>RKLPFSPEALARAACDALGASHVTRFDKLAEGLSNRVFLLSLNTGKDVVARLTFCNPCPAHVSNVSETATLDFLSHLGISVPQVYTHSAKDDVGAPYMLTSLIPGVELTSRLGAFRASPGKLIDKLVSIPSKLAQTRFAAYGALYFRKDVPPLLEHGCGSREMEDRWALGPSVHRVFWGERAGLNIDRGPWHTIPSLAQALAKAEQAHITARSTSSDSHSPKALKALAQFLRITPFLAPREEEARAACLLHPDLHAGNVFVNPEGEVEMTGIIDWQGAGIGPLYVRAPLPPKKDSLLTQPCV</sequence>
<evidence type="ECO:0000259" key="7">
    <source>
        <dbReference type="Pfam" id="PF01636"/>
    </source>
</evidence>
<dbReference type="Gene3D" id="3.90.1200.10">
    <property type="match status" value="1"/>
</dbReference>
<dbReference type="Pfam" id="PF01636">
    <property type="entry name" value="APH"/>
    <property type="match status" value="1"/>
</dbReference>
<reference evidence="8 9" key="1">
    <citation type="journal article" date="2012" name="Science">
        <title>The Paleozoic origin of enzymatic lignin decomposition reconstructed from 31 fungal genomes.</title>
        <authorList>
            <person name="Floudas D."/>
            <person name="Binder M."/>
            <person name="Riley R."/>
            <person name="Barry K."/>
            <person name="Blanchette R.A."/>
            <person name="Henrissat B."/>
            <person name="Martinez A.T."/>
            <person name="Otillar R."/>
            <person name="Spatafora J.W."/>
            <person name="Yadav J.S."/>
            <person name="Aerts A."/>
            <person name="Benoit I."/>
            <person name="Boyd A."/>
            <person name="Carlson A."/>
            <person name="Copeland A."/>
            <person name="Coutinho P.M."/>
            <person name="de Vries R.P."/>
            <person name="Ferreira P."/>
            <person name="Findley K."/>
            <person name="Foster B."/>
            <person name="Gaskell J."/>
            <person name="Glotzer D."/>
            <person name="Gorecki P."/>
            <person name="Heitman J."/>
            <person name="Hesse C."/>
            <person name="Hori C."/>
            <person name="Igarashi K."/>
            <person name="Jurgens J.A."/>
            <person name="Kallen N."/>
            <person name="Kersten P."/>
            <person name="Kohler A."/>
            <person name="Kuees U."/>
            <person name="Kumar T.K.A."/>
            <person name="Kuo A."/>
            <person name="LaButti K."/>
            <person name="Larrondo L.F."/>
            <person name="Lindquist E."/>
            <person name="Ling A."/>
            <person name="Lombard V."/>
            <person name="Lucas S."/>
            <person name="Lundell T."/>
            <person name="Martin R."/>
            <person name="McLaughlin D.J."/>
            <person name="Morgenstern I."/>
            <person name="Morin E."/>
            <person name="Murat C."/>
            <person name="Nagy L.G."/>
            <person name="Nolan M."/>
            <person name="Ohm R.A."/>
            <person name="Patyshakuliyeva A."/>
            <person name="Rokas A."/>
            <person name="Ruiz-Duenas F.J."/>
            <person name="Sabat G."/>
            <person name="Salamov A."/>
            <person name="Samejima M."/>
            <person name="Schmutz J."/>
            <person name="Slot J.C."/>
            <person name="St John F."/>
            <person name="Stenlid J."/>
            <person name="Sun H."/>
            <person name="Sun S."/>
            <person name="Syed K."/>
            <person name="Tsang A."/>
            <person name="Wiebenga A."/>
            <person name="Young D."/>
            <person name="Pisabarro A."/>
            <person name="Eastwood D.C."/>
            <person name="Martin F."/>
            <person name="Cullen D."/>
            <person name="Grigoriev I.V."/>
            <person name="Hibbett D.S."/>
        </authorList>
    </citation>
    <scope>NUCLEOTIDE SEQUENCE [LARGE SCALE GENOMIC DNA]</scope>
    <source>
        <strain evidence="8 9">DJM-731 SS1</strain>
    </source>
</reference>
<feature type="non-terminal residue" evidence="8">
    <location>
        <position position="302"/>
    </location>
</feature>
<name>M5FZ29_DACPD</name>
<evidence type="ECO:0000256" key="3">
    <source>
        <dbReference type="ARBA" id="ARBA00016197"/>
    </source>
</evidence>
<comment type="subcellular location">
    <subcellularLocation>
        <location evidence="1">Mitochondrion</location>
    </subcellularLocation>
</comment>
<dbReference type="EMBL" id="JH795881">
    <property type="protein sequence ID" value="EJT96737.1"/>
    <property type="molecule type" value="Genomic_DNA"/>
</dbReference>
<dbReference type="GeneID" id="63690675"/>
<gene>
    <name evidence="8" type="ORF">DACRYDRAFT_60097</name>
</gene>
<dbReference type="STRING" id="1858805.M5FZ29"/>
<evidence type="ECO:0000256" key="6">
    <source>
        <dbReference type="ARBA" id="ARBA00031849"/>
    </source>
</evidence>
<organism evidence="8 9">
    <name type="scientific">Dacryopinax primogenitus (strain DJM 731)</name>
    <name type="common">Brown rot fungus</name>
    <dbReference type="NCBI Taxonomy" id="1858805"/>
    <lineage>
        <taxon>Eukaryota</taxon>
        <taxon>Fungi</taxon>
        <taxon>Dikarya</taxon>
        <taxon>Basidiomycota</taxon>
        <taxon>Agaricomycotina</taxon>
        <taxon>Dacrymycetes</taxon>
        <taxon>Dacrymycetales</taxon>
        <taxon>Dacrymycetaceae</taxon>
        <taxon>Dacryopinax</taxon>
    </lineage>
</organism>
<accession>M5FZ29</accession>
<dbReference type="SUPFAM" id="SSF56112">
    <property type="entry name" value="Protein kinase-like (PK-like)"/>
    <property type="match status" value="1"/>
</dbReference>
<dbReference type="OMA" id="ADWNSNE"/>
<evidence type="ECO:0000256" key="5">
    <source>
        <dbReference type="ARBA" id="ARBA00023128"/>
    </source>
</evidence>
<dbReference type="GO" id="GO:0005739">
    <property type="term" value="C:mitochondrion"/>
    <property type="evidence" value="ECO:0007669"/>
    <property type="project" value="UniProtKB-SubCell"/>
</dbReference>
<dbReference type="RefSeq" id="XP_040623635.1">
    <property type="nucleotide sequence ID" value="XM_040775613.1"/>
</dbReference>
<proteinExistence type="inferred from homology"/>
<protein>
    <recommendedName>
        <fullName evidence="3">Altered inheritance of mitochondria protein 9, mitochondrial</fullName>
    </recommendedName>
    <alternativeName>
        <fullName evidence="6">Found in mitochondrial proteome protein 29</fullName>
    </alternativeName>
</protein>
<evidence type="ECO:0000256" key="4">
    <source>
        <dbReference type="ARBA" id="ARBA00022946"/>
    </source>
</evidence>
<evidence type="ECO:0000313" key="8">
    <source>
        <dbReference type="EMBL" id="EJT96737.1"/>
    </source>
</evidence>
<dbReference type="InterPro" id="IPR002575">
    <property type="entry name" value="Aminoglycoside_PTrfase"/>
</dbReference>
<feature type="domain" description="Aminoglycoside phosphotransferase" evidence="7">
    <location>
        <begin position="29"/>
        <end position="284"/>
    </location>
</feature>
<dbReference type="PANTHER" id="PTHR36091">
    <property type="entry name" value="ALTERED INHERITANCE OF MITOCHONDRIA PROTEIN 9, MITOCHONDRIAL"/>
    <property type="match status" value="1"/>
</dbReference>
<evidence type="ECO:0000256" key="1">
    <source>
        <dbReference type="ARBA" id="ARBA00004173"/>
    </source>
</evidence>
<dbReference type="HOGENOM" id="CLU_019189_0_0_1"/>
<dbReference type="OrthoDB" id="2831558at2759"/>
<evidence type="ECO:0000313" key="9">
    <source>
        <dbReference type="Proteomes" id="UP000030653"/>
    </source>
</evidence>